<dbReference type="RefSeq" id="XP_024734957.1">
    <property type="nucleotide sequence ID" value="XM_024875106.1"/>
</dbReference>
<feature type="domain" description="Major facilitator superfamily (MFS) profile" evidence="6">
    <location>
        <begin position="11"/>
        <end position="499"/>
    </location>
</feature>
<dbReference type="InterPro" id="IPR020846">
    <property type="entry name" value="MFS_dom"/>
</dbReference>
<gene>
    <name evidence="7" type="ORF">K444DRAFT_532820</name>
</gene>
<dbReference type="PANTHER" id="PTHR23501">
    <property type="entry name" value="MAJOR FACILITATOR SUPERFAMILY"/>
    <property type="match status" value="1"/>
</dbReference>
<feature type="transmembrane region" description="Helical" evidence="5">
    <location>
        <begin position="75"/>
        <end position="95"/>
    </location>
</feature>
<dbReference type="PANTHER" id="PTHR23501:SF199">
    <property type="entry name" value="MFS EFFLUX TRANSPORTER INPD-RELATED"/>
    <property type="match status" value="1"/>
</dbReference>
<dbReference type="GO" id="GO:0022857">
    <property type="term" value="F:transmembrane transporter activity"/>
    <property type="evidence" value="ECO:0007669"/>
    <property type="project" value="InterPro"/>
</dbReference>
<dbReference type="OrthoDB" id="10021397at2759"/>
<name>A0A2J6T553_9HELO</name>
<feature type="transmembrane region" description="Helical" evidence="5">
    <location>
        <begin position="134"/>
        <end position="153"/>
    </location>
</feature>
<reference evidence="7 8" key="1">
    <citation type="submission" date="2016-04" db="EMBL/GenBank/DDBJ databases">
        <title>A degradative enzymes factory behind the ericoid mycorrhizal symbiosis.</title>
        <authorList>
            <consortium name="DOE Joint Genome Institute"/>
            <person name="Martino E."/>
            <person name="Morin E."/>
            <person name="Grelet G."/>
            <person name="Kuo A."/>
            <person name="Kohler A."/>
            <person name="Daghino S."/>
            <person name="Barry K."/>
            <person name="Choi C."/>
            <person name="Cichocki N."/>
            <person name="Clum A."/>
            <person name="Copeland A."/>
            <person name="Hainaut M."/>
            <person name="Haridas S."/>
            <person name="Labutti K."/>
            <person name="Lindquist E."/>
            <person name="Lipzen A."/>
            <person name="Khouja H.-R."/>
            <person name="Murat C."/>
            <person name="Ohm R."/>
            <person name="Olson A."/>
            <person name="Spatafora J."/>
            <person name="Veneault-Fourrey C."/>
            <person name="Henrissat B."/>
            <person name="Grigoriev I."/>
            <person name="Martin F."/>
            <person name="Perotto S."/>
        </authorList>
    </citation>
    <scope>NUCLEOTIDE SEQUENCE [LARGE SCALE GENOMIC DNA]</scope>
    <source>
        <strain evidence="7 8">E</strain>
    </source>
</reference>
<evidence type="ECO:0000256" key="4">
    <source>
        <dbReference type="ARBA" id="ARBA00023136"/>
    </source>
</evidence>
<evidence type="ECO:0000259" key="6">
    <source>
        <dbReference type="PROSITE" id="PS50850"/>
    </source>
</evidence>
<feature type="transmembrane region" description="Helical" evidence="5">
    <location>
        <begin position="165"/>
        <end position="184"/>
    </location>
</feature>
<keyword evidence="3 5" id="KW-1133">Transmembrane helix</keyword>
<feature type="transmembrane region" description="Helical" evidence="5">
    <location>
        <begin position="101"/>
        <end position="122"/>
    </location>
</feature>
<keyword evidence="2 5" id="KW-0812">Transmembrane</keyword>
<dbReference type="Proteomes" id="UP000235371">
    <property type="component" value="Unassembled WGS sequence"/>
</dbReference>
<dbReference type="InterPro" id="IPR011701">
    <property type="entry name" value="MFS"/>
</dbReference>
<dbReference type="AlphaFoldDB" id="A0A2J6T553"/>
<feature type="transmembrane region" description="Helical" evidence="5">
    <location>
        <begin position="308"/>
        <end position="331"/>
    </location>
</feature>
<organism evidence="7 8">
    <name type="scientific">Hyaloscypha bicolor E</name>
    <dbReference type="NCBI Taxonomy" id="1095630"/>
    <lineage>
        <taxon>Eukaryota</taxon>
        <taxon>Fungi</taxon>
        <taxon>Dikarya</taxon>
        <taxon>Ascomycota</taxon>
        <taxon>Pezizomycotina</taxon>
        <taxon>Leotiomycetes</taxon>
        <taxon>Helotiales</taxon>
        <taxon>Hyaloscyphaceae</taxon>
        <taxon>Hyaloscypha</taxon>
        <taxon>Hyaloscypha bicolor</taxon>
    </lineage>
</organism>
<dbReference type="CDD" id="cd17502">
    <property type="entry name" value="MFS_Azr1_MDR_like"/>
    <property type="match status" value="1"/>
</dbReference>
<dbReference type="FunCoup" id="A0A2J6T553">
    <property type="interactions" value="89"/>
</dbReference>
<dbReference type="PROSITE" id="PS50850">
    <property type="entry name" value="MFS"/>
    <property type="match status" value="1"/>
</dbReference>
<evidence type="ECO:0000313" key="8">
    <source>
        <dbReference type="Proteomes" id="UP000235371"/>
    </source>
</evidence>
<feature type="non-terminal residue" evidence="7">
    <location>
        <position position="1"/>
    </location>
</feature>
<feature type="transmembrane region" description="Helical" evidence="5">
    <location>
        <begin position="338"/>
        <end position="358"/>
    </location>
</feature>
<feature type="transmembrane region" description="Helical" evidence="5">
    <location>
        <begin position="271"/>
        <end position="296"/>
    </location>
</feature>
<dbReference type="Pfam" id="PF07690">
    <property type="entry name" value="MFS_1"/>
    <property type="match status" value="1"/>
</dbReference>
<feature type="transmembrane region" description="Helical" evidence="5">
    <location>
        <begin position="370"/>
        <end position="392"/>
    </location>
</feature>
<keyword evidence="8" id="KW-1185">Reference proteome</keyword>
<protein>
    <submittedName>
        <fullName evidence="7">Putative efflux pump antibiotic resistance protein</fullName>
    </submittedName>
</protein>
<accession>A0A2J6T553</accession>
<keyword evidence="4 5" id="KW-0472">Membrane</keyword>
<feature type="transmembrane region" description="Helical" evidence="5">
    <location>
        <begin position="474"/>
        <end position="491"/>
    </location>
</feature>
<comment type="subcellular location">
    <subcellularLocation>
        <location evidence="1">Membrane</location>
        <topology evidence="1">Multi-pass membrane protein</topology>
    </subcellularLocation>
</comment>
<feature type="transmembrane region" description="Helical" evidence="5">
    <location>
        <begin position="229"/>
        <end position="251"/>
    </location>
</feature>
<evidence type="ECO:0000256" key="1">
    <source>
        <dbReference type="ARBA" id="ARBA00004141"/>
    </source>
</evidence>
<dbReference type="Gene3D" id="1.20.1250.20">
    <property type="entry name" value="MFS general substrate transporter like domains"/>
    <property type="match status" value="2"/>
</dbReference>
<evidence type="ECO:0000256" key="3">
    <source>
        <dbReference type="ARBA" id="ARBA00022989"/>
    </source>
</evidence>
<proteinExistence type="predicted"/>
<dbReference type="InParanoid" id="A0A2J6T553"/>
<feature type="transmembrane region" description="Helical" evidence="5">
    <location>
        <begin position="404"/>
        <end position="423"/>
    </location>
</feature>
<evidence type="ECO:0000256" key="2">
    <source>
        <dbReference type="ARBA" id="ARBA00022692"/>
    </source>
</evidence>
<feature type="transmembrane region" description="Helical" evidence="5">
    <location>
        <begin position="205"/>
        <end position="223"/>
    </location>
</feature>
<evidence type="ECO:0000313" key="7">
    <source>
        <dbReference type="EMBL" id="PMD58053.1"/>
    </source>
</evidence>
<dbReference type="STRING" id="1095630.A0A2J6T553"/>
<dbReference type="EMBL" id="KZ613837">
    <property type="protein sequence ID" value="PMD58053.1"/>
    <property type="molecule type" value="Genomic_DNA"/>
</dbReference>
<dbReference type="InterPro" id="IPR036259">
    <property type="entry name" value="MFS_trans_sf"/>
</dbReference>
<dbReference type="FunFam" id="1.20.1250.20:FF:000196">
    <property type="entry name" value="MFS toxin efflux pump (AflT)"/>
    <property type="match status" value="1"/>
</dbReference>
<evidence type="ECO:0000256" key="5">
    <source>
        <dbReference type="SAM" id="Phobius"/>
    </source>
</evidence>
<dbReference type="SUPFAM" id="SSF103473">
    <property type="entry name" value="MFS general substrate transporter"/>
    <property type="match status" value="1"/>
</dbReference>
<dbReference type="GO" id="GO:0005886">
    <property type="term" value="C:plasma membrane"/>
    <property type="evidence" value="ECO:0007669"/>
    <property type="project" value="TreeGrafter"/>
</dbReference>
<feature type="transmembrane region" description="Helical" evidence="5">
    <location>
        <begin position="47"/>
        <end position="68"/>
    </location>
</feature>
<dbReference type="GeneID" id="36583186"/>
<sequence>EYPHGVKLTALTFACYLCTYLTASDVNMISTAVPKITTAFKSLDDIGWYTSAYLLTLGISQLLWDALYPICSLKWTFISCLAVFTAGSAICSSATSSIMLIVGRGVTGFGSGGILSGALRIIEYSVPLKRRLTYTGLTVAYGMTCVVAPIIAGALTDSVSWRWCFYLQIPVAVVVILIVVLNFPSPQLDDIGGSLARVKKIDLEGKILLISSVTCLILALNWGGSKHPWGGVTMVWLFDGFVTLFMIFYCVQVFRPEDATIPLSLIGKRCLIAAFLFSFAMGSAVHVIHSYLPIWFQAVKGASALESGLMILPLDLGIFVGSLIGGVAVISIGYCPPFMIISSVLSAVGFGMVSTFHPDTNYPAWIGYEAMAGIGLGLGVQMPLIAVQLALAVNEVPKGTSIVLFAYNIGGALFVSAGQNLFINKLVSGLKNTVPELDPQTVLANGATSLDKWMSTQFLQGVKRVYNDALIRPYRAAAIIAAIAIFGSLVMEWKYTKIKKNSELAQYIPLLSLRPELNFNLDNKLQVKDKNKFVSKV</sequence>